<evidence type="ECO:0000256" key="3">
    <source>
        <dbReference type="ARBA" id="ARBA00023002"/>
    </source>
</evidence>
<feature type="binding site" evidence="5">
    <location>
        <position position="181"/>
    </location>
    <ligand>
        <name>NADP(+)</name>
        <dbReference type="ChEBI" id="CHEBI:58349"/>
    </ligand>
</feature>
<sequence length="369" mass="41317">MIAKDARIYVAGHRGLVGSAILRKLQEEGFSHLITASHAELDLLDATAVHAFFEEEKPEYVFIAAAFVGGILANSRMGADFIFRNLAIQQHLMGESFRCGVKKLLFLGSSCIYPRCAPQPICEESLLTSPLEETNEPYAIAKIAGLKMCESFNRQYATDWLALMPTNLYGPNDNFNLETGHLLPAILRKMHLAKLLRQGRYDLIRQDLKRYPVACFNQADSTEEQIKDMLGNYGISADCLTLWGSGAPLRELMWSDDVASAALFVMEHVSLKEDIARGGTVRNRHFNVGTGREHTIAQIAHLVKKVVQFEGTIAFDGVHPDGTPRKLLDVSRLAHLGWKAETQLEDGLPRYYKWYCNNTKDSDEDKGKK</sequence>
<comment type="catalytic activity">
    <reaction evidence="5">
        <text>GDP-beta-L-fucose + NADP(+) = GDP-4-dehydro-alpha-D-rhamnose + NADPH + H(+)</text>
        <dbReference type="Rhea" id="RHEA:18885"/>
        <dbReference type="ChEBI" id="CHEBI:15378"/>
        <dbReference type="ChEBI" id="CHEBI:57273"/>
        <dbReference type="ChEBI" id="CHEBI:57783"/>
        <dbReference type="ChEBI" id="CHEBI:57964"/>
        <dbReference type="ChEBI" id="CHEBI:58349"/>
        <dbReference type="EC" id="1.1.1.271"/>
    </reaction>
</comment>
<feature type="domain" description="NAD-dependent epimerase/dehydratase" evidence="6">
    <location>
        <begin position="8"/>
        <end position="194"/>
    </location>
</feature>
<dbReference type="SUPFAM" id="SSF51735">
    <property type="entry name" value="NAD(P)-binding Rossmann-fold domains"/>
    <property type="match status" value="1"/>
</dbReference>
<dbReference type="Gene3D" id="3.90.25.10">
    <property type="entry name" value="UDP-galactose 4-epimerase, domain 1"/>
    <property type="match status" value="2"/>
</dbReference>
<feature type="binding site" evidence="5">
    <location>
        <begin position="107"/>
        <end position="110"/>
    </location>
    <ligand>
        <name>NADP(+)</name>
        <dbReference type="ChEBI" id="CHEBI:58349"/>
    </ligand>
</feature>
<keyword evidence="3 5" id="KW-0560">Oxidoreductase</keyword>
<dbReference type="Proteomes" id="UP001628220">
    <property type="component" value="Unassembled WGS sequence"/>
</dbReference>
<comment type="caution">
    <text evidence="7">The sequence shown here is derived from an EMBL/GenBank/DDBJ whole genome shotgun (WGS) entry which is preliminary data.</text>
</comment>
<evidence type="ECO:0000256" key="2">
    <source>
        <dbReference type="ARBA" id="ARBA00022857"/>
    </source>
</evidence>
<dbReference type="CDD" id="cd05239">
    <property type="entry name" value="GDP_FS_SDR_e"/>
    <property type="match status" value="1"/>
</dbReference>
<feature type="domain" description="NAD-dependent epimerase/dehydratase" evidence="6">
    <location>
        <begin position="239"/>
        <end position="289"/>
    </location>
</feature>
<keyword evidence="4 5" id="KW-0413">Isomerase</keyword>
<dbReference type="PANTHER" id="PTHR43238:SF1">
    <property type="entry name" value="GDP-L-FUCOSE SYNTHASE"/>
    <property type="match status" value="1"/>
</dbReference>
<comment type="function">
    <text evidence="5">Catalyzes the two-step NADP-dependent conversion of GDP-4-dehydro-6-deoxy-D-mannose to GDP-fucose, involving an epimerase and a reductase reaction.</text>
</comment>
<feature type="site" description="Important for catalytic activity" evidence="5">
    <location>
        <position position="109"/>
    </location>
</feature>
<dbReference type="HAMAP" id="MF_00956">
    <property type="entry name" value="GDP_fucose_synth"/>
    <property type="match status" value="1"/>
</dbReference>
<feature type="site" description="Important for catalytic activity" evidence="5">
    <location>
        <position position="111"/>
    </location>
</feature>
<feature type="binding site" evidence="5">
    <location>
        <begin position="12"/>
        <end position="18"/>
    </location>
    <ligand>
        <name>NADP(+)</name>
        <dbReference type="ChEBI" id="CHEBI:58349"/>
    </ligand>
</feature>
<name>A0ABQ0E0J3_9PORP</name>
<evidence type="ECO:0000256" key="4">
    <source>
        <dbReference type="ARBA" id="ARBA00023235"/>
    </source>
</evidence>
<evidence type="ECO:0000313" key="8">
    <source>
        <dbReference type="Proteomes" id="UP001628220"/>
    </source>
</evidence>
<dbReference type="InterPro" id="IPR028614">
    <property type="entry name" value="GDP_fucose/colitose_synth"/>
</dbReference>
<keyword evidence="5" id="KW-0511">Multifunctional enzyme</keyword>
<evidence type="ECO:0000256" key="5">
    <source>
        <dbReference type="HAMAP-Rule" id="MF_00956"/>
    </source>
</evidence>
<dbReference type="PANTHER" id="PTHR43238">
    <property type="entry name" value="GDP-L-FUCOSE SYNTHASE"/>
    <property type="match status" value="1"/>
</dbReference>
<feature type="binding site" evidence="5">
    <location>
        <position position="189"/>
    </location>
    <ligand>
        <name>substrate</name>
    </ligand>
</feature>
<dbReference type="InterPro" id="IPR001509">
    <property type="entry name" value="Epimerase_deHydtase"/>
</dbReference>
<dbReference type="EC" id="1.1.1.271" evidence="5"/>
<comment type="similarity">
    <text evidence="1 5">Belongs to the NAD(P)-dependent epimerase/dehydratase family. Fucose synthase subfamily.</text>
</comment>
<protein>
    <recommendedName>
        <fullName evidence="5">GDP-L-fucose synthase</fullName>
        <ecNumber evidence="5">1.1.1.271</ecNumber>
    </recommendedName>
    <alternativeName>
        <fullName evidence="5">GDP-4-keto-6-deoxy-D-mannose-3,5-epimerase-4-reductase</fullName>
    </alternativeName>
</protein>
<feature type="binding site" evidence="5">
    <location>
        <position position="142"/>
    </location>
    <ligand>
        <name>NADP(+)</name>
        <dbReference type="ChEBI" id="CHEBI:58349"/>
    </ligand>
</feature>
<dbReference type="Gene3D" id="3.40.50.720">
    <property type="entry name" value="NAD(P)-binding Rossmann-like Domain"/>
    <property type="match status" value="2"/>
</dbReference>
<keyword evidence="8" id="KW-1185">Reference proteome</keyword>
<gene>
    <name evidence="5" type="primary">fcl</name>
    <name evidence="7" type="ORF">Tsumi_02760</name>
</gene>
<feature type="binding site" evidence="5">
    <location>
        <position position="250"/>
    </location>
    <ligand>
        <name>substrate</name>
    </ligand>
</feature>
<dbReference type="EMBL" id="BAAFSF010000001">
    <property type="protein sequence ID" value="GAB1251172.1"/>
    <property type="molecule type" value="Genomic_DNA"/>
</dbReference>
<organism evidence="7 8">
    <name type="scientific">Porphyromonas miyakawae</name>
    <dbReference type="NCBI Taxonomy" id="3137470"/>
    <lineage>
        <taxon>Bacteria</taxon>
        <taxon>Pseudomonadati</taxon>
        <taxon>Bacteroidota</taxon>
        <taxon>Bacteroidia</taxon>
        <taxon>Bacteroidales</taxon>
        <taxon>Porphyromonadaceae</taxon>
        <taxon>Porphyromonas</taxon>
    </lineage>
</organism>
<feature type="active site" description="Proton donor/acceptor" evidence="5">
    <location>
        <position position="138"/>
    </location>
</feature>
<proteinExistence type="inferred from homology"/>
<comment type="pathway">
    <text evidence="5">Nucleotide-sugar biosynthesis; GDP-L-fucose biosynthesis via de novo pathway; GDP-L-fucose from GDP-alpha-D-mannose: step 2/2.</text>
</comment>
<evidence type="ECO:0000313" key="7">
    <source>
        <dbReference type="EMBL" id="GAB1251172.1"/>
    </source>
</evidence>
<feature type="binding site" evidence="5">
    <location>
        <begin position="165"/>
        <end position="168"/>
    </location>
    <ligand>
        <name>NADP(+)</name>
        <dbReference type="ChEBI" id="CHEBI:58349"/>
    </ligand>
</feature>
<evidence type="ECO:0000256" key="1">
    <source>
        <dbReference type="ARBA" id="ARBA00005959"/>
    </source>
</evidence>
<dbReference type="Pfam" id="PF01370">
    <property type="entry name" value="Epimerase"/>
    <property type="match status" value="2"/>
</dbReference>
<keyword evidence="2 5" id="KW-0521">NADP</keyword>
<reference evidence="7 8" key="1">
    <citation type="journal article" date="2025" name="Int. J. Syst. Evol. Microbiol.">
        <title>Desulfovibrio falkowii sp. nov., Porphyromonas miyakawae sp. nov., Mediterraneibacter flintii sp. nov. and Owariibacterium komagatae gen. nov., sp. nov., isolated from human faeces.</title>
        <authorList>
            <person name="Hamaguchi T."/>
            <person name="Ohara M."/>
            <person name="Hisatomi A."/>
            <person name="Sekiguchi K."/>
            <person name="Takeda J.I."/>
            <person name="Ueyama J."/>
            <person name="Ito M."/>
            <person name="Nishiwaki H."/>
            <person name="Ogi T."/>
            <person name="Hirayama M."/>
            <person name="Ohkuma M."/>
            <person name="Sakamoto M."/>
            <person name="Ohno K."/>
        </authorList>
    </citation>
    <scope>NUCLEOTIDE SEQUENCE [LARGE SCALE GENOMIC DNA]</scope>
    <source>
        <strain evidence="7 8">13CB11C</strain>
    </source>
</reference>
<accession>A0ABQ0E0J3</accession>
<dbReference type="InterPro" id="IPR036291">
    <property type="entry name" value="NAD(P)-bd_dom_sf"/>
</dbReference>
<evidence type="ECO:0000259" key="6">
    <source>
        <dbReference type="Pfam" id="PF01370"/>
    </source>
</evidence>
<feature type="binding site" evidence="5">
    <location>
        <position position="243"/>
    </location>
    <ligand>
        <name>substrate</name>
    </ligand>
</feature>
<feature type="binding site" evidence="5">
    <location>
        <position position="321"/>
    </location>
    <ligand>
        <name>substrate</name>
    </ligand>
</feature>